<dbReference type="REBASE" id="267492">
    <property type="entry name" value="M.Mal10135I"/>
</dbReference>
<dbReference type="GO" id="GO:0003677">
    <property type="term" value="F:DNA binding"/>
    <property type="evidence" value="ECO:0007669"/>
    <property type="project" value="InterPro"/>
</dbReference>
<dbReference type="InterPro" id="IPR051537">
    <property type="entry name" value="DNA_Adenine_Mtase"/>
</dbReference>
<comment type="catalytic activity">
    <reaction evidence="6">
        <text>a 2'-deoxyadenosine in DNA + S-adenosyl-L-methionine = an N(6)-methyl-2'-deoxyadenosine in DNA + S-adenosyl-L-homocysteine + H(+)</text>
        <dbReference type="Rhea" id="RHEA:15197"/>
        <dbReference type="Rhea" id="RHEA-COMP:12418"/>
        <dbReference type="Rhea" id="RHEA-COMP:12419"/>
        <dbReference type="ChEBI" id="CHEBI:15378"/>
        <dbReference type="ChEBI" id="CHEBI:57856"/>
        <dbReference type="ChEBI" id="CHEBI:59789"/>
        <dbReference type="ChEBI" id="CHEBI:90615"/>
        <dbReference type="ChEBI" id="CHEBI:90616"/>
        <dbReference type="EC" id="2.1.1.72"/>
    </reaction>
</comment>
<dbReference type="Proteomes" id="UP000259864">
    <property type="component" value="Chromosome 1"/>
</dbReference>
<evidence type="ECO:0000256" key="2">
    <source>
        <dbReference type="ARBA" id="ARBA00022603"/>
    </source>
</evidence>
<protein>
    <recommendedName>
        <fullName evidence="1">site-specific DNA-methyltransferase (adenine-specific)</fullName>
        <ecNumber evidence="1">2.1.1.72</ecNumber>
    </recommendedName>
</protein>
<dbReference type="EC" id="2.1.1.72" evidence="1"/>
<evidence type="ECO:0000256" key="5">
    <source>
        <dbReference type="ARBA" id="ARBA00022747"/>
    </source>
</evidence>
<evidence type="ECO:0000256" key="1">
    <source>
        <dbReference type="ARBA" id="ARBA00011900"/>
    </source>
</evidence>
<reference evidence="9" key="1">
    <citation type="submission" date="2018-06" db="EMBL/GenBank/DDBJ databases">
        <authorList>
            <consortium name="Pathogen Informatics"/>
        </authorList>
    </citation>
    <scope>NUCLEOTIDE SEQUENCE [LARGE SCALE GENOMIC DNA]</scope>
    <source>
        <strain evidence="9">NCTC10135</strain>
    </source>
</reference>
<keyword evidence="2 8" id="KW-0489">Methyltransferase</keyword>
<evidence type="ECO:0000256" key="4">
    <source>
        <dbReference type="ARBA" id="ARBA00022691"/>
    </source>
</evidence>
<dbReference type="AlphaFoldDB" id="A0A3B0PHQ5"/>
<dbReference type="InterPro" id="IPR029063">
    <property type="entry name" value="SAM-dependent_MTases_sf"/>
</dbReference>
<feature type="non-terminal residue" evidence="8">
    <location>
        <position position="315"/>
    </location>
</feature>
<dbReference type="Pfam" id="PF02384">
    <property type="entry name" value="N6_Mtase"/>
    <property type="match status" value="1"/>
</dbReference>
<organism evidence="8 9">
    <name type="scientific">Metamycoplasma alkalescens</name>
    <dbReference type="NCBI Taxonomy" id="45363"/>
    <lineage>
        <taxon>Bacteria</taxon>
        <taxon>Bacillati</taxon>
        <taxon>Mycoplasmatota</taxon>
        <taxon>Mycoplasmoidales</taxon>
        <taxon>Metamycoplasmataceae</taxon>
        <taxon>Metamycoplasma</taxon>
    </lineage>
</organism>
<dbReference type="InterPro" id="IPR003356">
    <property type="entry name" value="DNA_methylase_A-5"/>
</dbReference>
<keyword evidence="4" id="KW-0949">S-adenosyl-L-methionine</keyword>
<feature type="domain" description="DNA methylase adenine-specific" evidence="7">
    <location>
        <begin position="1"/>
        <end position="139"/>
    </location>
</feature>
<dbReference type="EMBL" id="LS991949">
    <property type="protein sequence ID" value="SYV89671.1"/>
    <property type="molecule type" value="Genomic_DNA"/>
</dbReference>
<evidence type="ECO:0000256" key="6">
    <source>
        <dbReference type="ARBA" id="ARBA00047942"/>
    </source>
</evidence>
<dbReference type="GO" id="GO:0032259">
    <property type="term" value="P:methylation"/>
    <property type="evidence" value="ECO:0007669"/>
    <property type="project" value="UniProtKB-KW"/>
</dbReference>
<gene>
    <name evidence="8" type="ORF">NCTC10135_00163</name>
</gene>
<proteinExistence type="predicted"/>
<dbReference type="Gene3D" id="3.40.50.150">
    <property type="entry name" value="Vaccinia Virus protein VP39"/>
    <property type="match status" value="1"/>
</dbReference>
<evidence type="ECO:0000256" key="3">
    <source>
        <dbReference type="ARBA" id="ARBA00022679"/>
    </source>
</evidence>
<dbReference type="KEGG" id="mala:NCTC10135_00163"/>
<evidence type="ECO:0000313" key="9">
    <source>
        <dbReference type="Proteomes" id="UP000259864"/>
    </source>
</evidence>
<sequence>MHDLYHLEPNGIMAIVLPHGVLFRGNSEKQIRETLVKKGQIDTIIGLPANMFYGTSIPTIIMVLKKQRTGRDIFFVDASQLYIKDGKNNKFSHSHIKKISDIVNNKIEVSNLSRLVSYEEIKQNDFNLNISRYIDNFKKPEEYDLYSSMFGGISLEEMAKYDQFFATFPQIKNKIFSLNANDYYQIINNENDNIRQIILEDNDIKQYLNKYEMNANLLVNHIKQIIPSFKNMLNDKKPDIEENLSDFIFNDFEKIELLDIYDIYQIIVNNVDKITNDLELIYSYNEANKNITHKDILENEYERTKSGKNAKIVDW</sequence>
<keyword evidence="3 8" id="KW-0808">Transferase</keyword>
<dbReference type="SUPFAM" id="SSF53335">
    <property type="entry name" value="S-adenosyl-L-methionine-dependent methyltransferases"/>
    <property type="match status" value="1"/>
</dbReference>
<dbReference type="GO" id="GO:0008170">
    <property type="term" value="F:N-methyltransferase activity"/>
    <property type="evidence" value="ECO:0007669"/>
    <property type="project" value="InterPro"/>
</dbReference>
<dbReference type="GO" id="GO:0009007">
    <property type="term" value="F:site-specific DNA-methyltransferase (adenine-specific) activity"/>
    <property type="evidence" value="ECO:0007669"/>
    <property type="project" value="UniProtKB-EC"/>
</dbReference>
<dbReference type="PANTHER" id="PTHR42933:SF3">
    <property type="entry name" value="TYPE I RESTRICTION ENZYME MJAVIII METHYLASE SUBUNIT"/>
    <property type="match status" value="1"/>
</dbReference>
<dbReference type="PANTHER" id="PTHR42933">
    <property type="entry name" value="SLR6095 PROTEIN"/>
    <property type="match status" value="1"/>
</dbReference>
<keyword evidence="5" id="KW-0680">Restriction system</keyword>
<accession>A0A3B0PHQ5</accession>
<dbReference type="GO" id="GO:0009307">
    <property type="term" value="P:DNA restriction-modification system"/>
    <property type="evidence" value="ECO:0007669"/>
    <property type="project" value="UniProtKB-KW"/>
</dbReference>
<evidence type="ECO:0000313" key="8">
    <source>
        <dbReference type="EMBL" id="SYV89671.1"/>
    </source>
</evidence>
<evidence type="ECO:0000259" key="7">
    <source>
        <dbReference type="Pfam" id="PF02384"/>
    </source>
</evidence>
<name>A0A3B0PHQ5_9BACT</name>